<dbReference type="AlphaFoldDB" id="A0AAV0M254"/>
<keyword evidence="8" id="KW-1185">Reference proteome</keyword>
<feature type="compositionally biased region" description="Basic and acidic residues" evidence="5">
    <location>
        <begin position="561"/>
        <end position="571"/>
    </location>
</feature>
<feature type="compositionally biased region" description="Basic and acidic residues" evidence="5">
    <location>
        <begin position="343"/>
        <end position="367"/>
    </location>
</feature>
<protein>
    <recommendedName>
        <fullName evidence="6">UPF3 domain-containing protein</fullName>
    </recommendedName>
</protein>
<sequence length="643" mass="70164">MSRGRWCQWIEGGWRLLLPLDNHSPRGACWASEVDQGAVLVELWRCKSVSRTGSDFHEGAGDIGGVELAAGSTKAIGRLLHSDQPHDELLALLLFHGGMTTVDGEVEDYGTATPGRLQNIFPPVLGSEAMKGQSDKTKVVVRRLPPTISQATLMEQIDSSFAGRYSWVAFRTGKSSQKHQSYSRAYIDFKTPEDVIEFAEFFNGHMFVNEKGTQFKAVVEYAPSQRVPKHLSKKDGREGTISKDPEYLQFLEAILKPVENLPSAEIQLERRDAERAGAAKDAVIVTPLMEFIRQKRAAKNGSRRILANGKPSRRSLASGSPSSSSSKRGSDKKRTSTMYVLRDSTKGASGKDKSTYTLVSKRDDHQLSGKVVTSASGPEGLEDRSAIAGMTDGGKKRILLLKGKEKEISSVSGGPISQQNAISSEKHATSSGKQNHRREPSGRIVRSILLKEPRQSSGALSEQQIHSSHVERDKRPPRPLQGQLVLKDANGTPDDRVSGNDTHSFPSEKQHDKRTRNKDRPDRVVWTPLRRSDGSYASDESLGSQSTVSGMDFSQGSAGDVKVDMTSRSEVKGLGSDRNSHTSLDNGSHKHFGRRAPSHTPRDSDGSSVEVKPSSKKVAAAASIHGSHESQKQVWVQKSSSGS</sequence>
<feature type="region of interest" description="Disordered" evidence="5">
    <location>
        <begin position="407"/>
        <end position="643"/>
    </location>
</feature>
<dbReference type="Gene3D" id="3.30.70.330">
    <property type="match status" value="1"/>
</dbReference>
<feature type="compositionally biased region" description="Polar residues" evidence="5">
    <location>
        <begin position="409"/>
        <end position="433"/>
    </location>
</feature>
<feature type="compositionally biased region" description="Low complexity" evidence="5">
    <location>
        <begin position="607"/>
        <end position="623"/>
    </location>
</feature>
<dbReference type="FunFam" id="3.30.70.330:FF:000255">
    <property type="entry name" value="Regulator of nonsense transcripts UPF3"/>
    <property type="match status" value="1"/>
</dbReference>
<evidence type="ECO:0000313" key="7">
    <source>
        <dbReference type="EMBL" id="CAI0439528.1"/>
    </source>
</evidence>
<comment type="caution">
    <text evidence="7">The sequence shown here is derived from an EMBL/GenBank/DDBJ whole genome shotgun (WGS) entry which is preliminary data.</text>
</comment>
<dbReference type="InterPro" id="IPR012677">
    <property type="entry name" value="Nucleotide-bd_a/b_plait_sf"/>
</dbReference>
<feature type="compositionally biased region" description="Polar residues" evidence="5">
    <location>
        <begin position="455"/>
        <end position="467"/>
    </location>
</feature>
<feature type="compositionally biased region" description="Low complexity" evidence="5">
    <location>
        <begin position="632"/>
        <end position="643"/>
    </location>
</feature>
<comment type="similarity">
    <text evidence="2">Belongs to the RENT3 family.</text>
</comment>
<dbReference type="Proteomes" id="UP001154282">
    <property type="component" value="Unassembled WGS sequence"/>
</dbReference>
<dbReference type="PANTHER" id="PTHR13112">
    <property type="entry name" value="UPF3 REGULATOR OF NONSENSE TRANSCRIPTS-LIKE PROTEIN"/>
    <property type="match status" value="1"/>
</dbReference>
<dbReference type="InterPro" id="IPR035979">
    <property type="entry name" value="RBD_domain_sf"/>
</dbReference>
<evidence type="ECO:0000259" key="6">
    <source>
        <dbReference type="Pfam" id="PF03467"/>
    </source>
</evidence>
<dbReference type="InterPro" id="IPR039722">
    <property type="entry name" value="Upf3"/>
</dbReference>
<dbReference type="InterPro" id="IPR005120">
    <property type="entry name" value="UPF3_dom"/>
</dbReference>
<dbReference type="Pfam" id="PF03467">
    <property type="entry name" value="Smg4_UPF3"/>
    <property type="match status" value="1"/>
</dbReference>
<evidence type="ECO:0000256" key="1">
    <source>
        <dbReference type="ARBA" id="ARBA00004123"/>
    </source>
</evidence>
<feature type="compositionally biased region" description="Low complexity" evidence="5">
    <location>
        <begin position="314"/>
        <end position="327"/>
    </location>
</feature>
<dbReference type="EMBL" id="CAMGYJ010000006">
    <property type="protein sequence ID" value="CAI0439528.1"/>
    <property type="molecule type" value="Genomic_DNA"/>
</dbReference>
<feature type="region of interest" description="Disordered" evidence="5">
    <location>
        <begin position="299"/>
        <end position="388"/>
    </location>
</feature>
<feature type="domain" description="UPF3" evidence="6">
    <location>
        <begin position="135"/>
        <end position="297"/>
    </location>
</feature>
<gene>
    <name evidence="7" type="ORF">LITE_LOCUS26177</name>
</gene>
<feature type="compositionally biased region" description="Polar residues" evidence="5">
    <location>
        <begin position="541"/>
        <end position="557"/>
    </location>
</feature>
<evidence type="ECO:0000256" key="5">
    <source>
        <dbReference type="SAM" id="MobiDB-lite"/>
    </source>
</evidence>
<dbReference type="GO" id="GO:0003729">
    <property type="term" value="F:mRNA binding"/>
    <property type="evidence" value="ECO:0007669"/>
    <property type="project" value="TreeGrafter"/>
</dbReference>
<dbReference type="GO" id="GO:0005730">
    <property type="term" value="C:nucleolus"/>
    <property type="evidence" value="ECO:0007669"/>
    <property type="project" value="TreeGrafter"/>
</dbReference>
<reference evidence="7" key="1">
    <citation type="submission" date="2022-08" db="EMBL/GenBank/DDBJ databases">
        <authorList>
            <person name="Gutierrez-Valencia J."/>
        </authorList>
    </citation>
    <scope>NUCLEOTIDE SEQUENCE</scope>
</reference>
<proteinExistence type="inferred from homology"/>
<evidence type="ECO:0000256" key="2">
    <source>
        <dbReference type="ARBA" id="ARBA00005991"/>
    </source>
</evidence>
<name>A0AAV0M254_9ROSI</name>
<dbReference type="SUPFAM" id="SSF54928">
    <property type="entry name" value="RNA-binding domain, RBD"/>
    <property type="match status" value="1"/>
</dbReference>
<comment type="subcellular location">
    <subcellularLocation>
        <location evidence="1">Nucleus</location>
    </subcellularLocation>
</comment>
<dbReference type="PANTHER" id="PTHR13112:SF0">
    <property type="entry name" value="FI21285P1"/>
    <property type="match status" value="1"/>
</dbReference>
<keyword evidence="4" id="KW-0539">Nucleus</keyword>
<organism evidence="7 8">
    <name type="scientific">Linum tenue</name>
    <dbReference type="NCBI Taxonomy" id="586396"/>
    <lineage>
        <taxon>Eukaryota</taxon>
        <taxon>Viridiplantae</taxon>
        <taxon>Streptophyta</taxon>
        <taxon>Embryophyta</taxon>
        <taxon>Tracheophyta</taxon>
        <taxon>Spermatophyta</taxon>
        <taxon>Magnoliopsida</taxon>
        <taxon>eudicotyledons</taxon>
        <taxon>Gunneridae</taxon>
        <taxon>Pentapetalae</taxon>
        <taxon>rosids</taxon>
        <taxon>fabids</taxon>
        <taxon>Malpighiales</taxon>
        <taxon>Linaceae</taxon>
        <taxon>Linum</taxon>
    </lineage>
</organism>
<dbReference type="GO" id="GO:0000184">
    <property type="term" value="P:nuclear-transcribed mRNA catabolic process, nonsense-mediated decay"/>
    <property type="evidence" value="ECO:0007669"/>
    <property type="project" value="UniProtKB-KW"/>
</dbReference>
<dbReference type="CDD" id="cd12455">
    <property type="entry name" value="RRM_like_Smg4_UPF3"/>
    <property type="match status" value="1"/>
</dbReference>
<evidence type="ECO:0000256" key="4">
    <source>
        <dbReference type="ARBA" id="ARBA00023242"/>
    </source>
</evidence>
<keyword evidence="3" id="KW-0866">Nonsense-mediated mRNA decay</keyword>
<evidence type="ECO:0000313" key="8">
    <source>
        <dbReference type="Proteomes" id="UP001154282"/>
    </source>
</evidence>
<dbReference type="GO" id="GO:0005737">
    <property type="term" value="C:cytoplasm"/>
    <property type="evidence" value="ECO:0007669"/>
    <property type="project" value="TreeGrafter"/>
</dbReference>
<evidence type="ECO:0000256" key="3">
    <source>
        <dbReference type="ARBA" id="ARBA00023161"/>
    </source>
</evidence>
<accession>A0AAV0M254</accession>
<dbReference type="GO" id="GO:0045727">
    <property type="term" value="P:positive regulation of translation"/>
    <property type="evidence" value="ECO:0007669"/>
    <property type="project" value="TreeGrafter"/>
</dbReference>